<sequence length="370" mass="37493">MTPVVLPAAVLAEARATARAVTAATGVDVDADDLLGGRAALLDLPRGGTVSAGGATRLMGAADGWCALTLARPDDLDAVPALVEAQDTPDPWAAVRERIRATGAHAVAARARLLGLPVGVLGETAPSSPVVRTVGARTHPRPLGDLLVADLSSMWAGPLCGRLLARAGATVVKVESPQRPDGTRVGPAPFFDWMNGGKLSYAVDFARPEGLVRLLAAADVVLVSSRPAALHARGLGPADVPARDGRIWVQITGHGAVGECAHWVAFGDDAAVSGGLVGGTAAAPVFCGDAIADPLTGLEAARAVLESHARGGGQVIDVAMAAVAARYAALPRVDEISCSATLSVTQTAARLGEHNALVEDLVARRLAPAC</sequence>
<proteinExistence type="predicted"/>
<evidence type="ECO:0000313" key="1">
    <source>
        <dbReference type="EMBL" id="KMO70717.1"/>
    </source>
</evidence>
<protein>
    <submittedName>
        <fullName evidence="1">Succinyl-CoA:(R)-benzylsuccinate CoA-transferase subunit BbsF</fullName>
        <ecNumber evidence="1">2.8.3.15</ecNumber>
    </submittedName>
</protein>
<dbReference type="SUPFAM" id="SSF89796">
    <property type="entry name" value="CoA-transferase family III (CaiB/BaiF)"/>
    <property type="match status" value="1"/>
</dbReference>
<dbReference type="Gene3D" id="3.40.50.10540">
    <property type="entry name" value="Crotonobetainyl-coa:carnitine coa-transferase, domain 1"/>
    <property type="match status" value="1"/>
</dbReference>
<evidence type="ECO:0000313" key="2">
    <source>
        <dbReference type="Proteomes" id="UP000036513"/>
    </source>
</evidence>
<comment type="caution">
    <text evidence="1">The sequence shown here is derived from an EMBL/GenBank/DDBJ whole genome shotgun (WGS) entry which is preliminary data.</text>
</comment>
<dbReference type="InterPro" id="IPR003673">
    <property type="entry name" value="CoA-Trfase_fam_III"/>
</dbReference>
<name>A0A0J6VMG5_9MYCO</name>
<dbReference type="Pfam" id="PF02515">
    <property type="entry name" value="CoA_transf_3"/>
    <property type="match status" value="1"/>
</dbReference>
<accession>A0A0J6VMG5</accession>
<reference evidence="1 2" key="1">
    <citation type="journal article" date="2015" name="Genome Biol. Evol.">
        <title>Characterization of Three Mycobacterium spp. with Potential Use in Bioremediation by Genome Sequencing and Comparative Genomics.</title>
        <authorList>
            <person name="Das S."/>
            <person name="Pettersson B.M."/>
            <person name="Behra P.R."/>
            <person name="Ramesh M."/>
            <person name="Dasgupta S."/>
            <person name="Bhattacharya A."/>
            <person name="Kirsebom L.A."/>
        </authorList>
    </citation>
    <scope>NUCLEOTIDE SEQUENCE [LARGE SCALE GENOMIC DNA]</scope>
    <source>
        <strain evidence="1 2">DSM 43826</strain>
    </source>
</reference>
<organism evidence="1 2">
    <name type="scientific">Mycolicibacterium chlorophenolicum</name>
    <dbReference type="NCBI Taxonomy" id="37916"/>
    <lineage>
        <taxon>Bacteria</taxon>
        <taxon>Bacillati</taxon>
        <taxon>Actinomycetota</taxon>
        <taxon>Actinomycetes</taxon>
        <taxon>Mycobacteriales</taxon>
        <taxon>Mycobacteriaceae</taxon>
        <taxon>Mycolicibacterium</taxon>
    </lineage>
</organism>
<keyword evidence="1" id="KW-0808">Transferase</keyword>
<dbReference type="SMR" id="A0A0J6VMG5"/>
<dbReference type="PATRIC" id="fig|37916.4.peg.5621"/>
<dbReference type="EC" id="2.8.3.15" evidence="1"/>
<dbReference type="STRING" id="37916.MCHLDSM_05609"/>
<dbReference type="InterPro" id="IPR023606">
    <property type="entry name" value="CoA-Trfase_III_dom_1_sf"/>
</dbReference>
<dbReference type="Proteomes" id="UP000036513">
    <property type="component" value="Unassembled WGS sequence"/>
</dbReference>
<gene>
    <name evidence="1" type="primary">bbsF_3</name>
    <name evidence="1" type="ORF">MCHLDSM_05609</name>
</gene>
<dbReference type="PANTHER" id="PTHR48228">
    <property type="entry name" value="SUCCINYL-COA--D-CITRAMALATE COA-TRANSFERASE"/>
    <property type="match status" value="1"/>
</dbReference>
<dbReference type="InterPro" id="IPR050509">
    <property type="entry name" value="CoA-transferase_III"/>
</dbReference>
<dbReference type="PANTHER" id="PTHR48228:SF7">
    <property type="entry name" value="FATTY ACYL-COA TRANSFERASE RV3272-RELATED"/>
    <property type="match status" value="1"/>
</dbReference>
<keyword evidence="2" id="KW-1185">Reference proteome</keyword>
<dbReference type="GO" id="GO:0033877">
    <property type="term" value="F:succinyl-CoA:(R)-benzylsuccinate CoA-transferase activity"/>
    <property type="evidence" value="ECO:0007669"/>
    <property type="project" value="UniProtKB-EC"/>
</dbReference>
<dbReference type="AlphaFoldDB" id="A0A0J6VMG5"/>
<dbReference type="EMBL" id="JYNL01000064">
    <property type="protein sequence ID" value="KMO70717.1"/>
    <property type="molecule type" value="Genomic_DNA"/>
</dbReference>
<dbReference type="RefSeq" id="WP_048472653.1">
    <property type="nucleotide sequence ID" value="NZ_JYNL01000064.1"/>
</dbReference>